<dbReference type="PANTHER" id="PTHR11099:SF0">
    <property type="entry name" value="VACUOLAR PROTEIN SORTING-ASSOCIATED PROTEIN 35"/>
    <property type="match status" value="1"/>
</dbReference>
<dbReference type="GO" id="GO:0006886">
    <property type="term" value="P:intracellular protein transport"/>
    <property type="evidence" value="ECO:0007669"/>
    <property type="project" value="TreeGrafter"/>
</dbReference>
<reference evidence="8" key="1">
    <citation type="journal article" date="2016" name="Genome Announc.">
        <title>Genome sequences of three species of Hanseniaspora isolated from spontaneous wine fermentations.</title>
        <authorList>
            <person name="Sternes P.R."/>
            <person name="Lee D."/>
            <person name="Kutyna D.R."/>
            <person name="Borneman A.R."/>
        </authorList>
    </citation>
    <scope>NUCLEOTIDE SEQUENCE [LARGE SCALE GENOMIC DNA]</scope>
    <source>
        <strain evidence="8">AWRI3579</strain>
    </source>
</reference>
<dbReference type="Pfam" id="PF03635">
    <property type="entry name" value="Vps35"/>
    <property type="match status" value="1"/>
</dbReference>
<comment type="caution">
    <text evidence="7">The sequence shown here is derived from an EMBL/GenBank/DDBJ whole genome shotgun (WGS) entry which is preliminary data.</text>
</comment>
<evidence type="ECO:0000313" key="7">
    <source>
        <dbReference type="EMBL" id="OEJ80476.1"/>
    </source>
</evidence>
<evidence type="ECO:0000256" key="3">
    <source>
        <dbReference type="ARBA" id="ARBA00022448"/>
    </source>
</evidence>
<comment type="function">
    <text evidence="6">Plays a role in vesicular protein sorting.</text>
</comment>
<dbReference type="GO" id="GO:0042147">
    <property type="term" value="P:retrograde transport, endosome to Golgi"/>
    <property type="evidence" value="ECO:0007669"/>
    <property type="project" value="InterPro"/>
</dbReference>
<dbReference type="PIRSF" id="PIRSF009375">
    <property type="entry name" value="Retromer_Vps35"/>
    <property type="match status" value="1"/>
</dbReference>
<name>A0A1E5R0Q5_9ASCO</name>
<dbReference type="GO" id="GO:0005829">
    <property type="term" value="C:cytosol"/>
    <property type="evidence" value="ECO:0007669"/>
    <property type="project" value="GOC"/>
</dbReference>
<evidence type="ECO:0000256" key="4">
    <source>
        <dbReference type="ARBA" id="ARBA00022927"/>
    </source>
</evidence>
<proteinExistence type="inferred from homology"/>
<dbReference type="GO" id="GO:0030906">
    <property type="term" value="C:retromer, cargo-selective complex"/>
    <property type="evidence" value="ECO:0007669"/>
    <property type="project" value="InterPro"/>
</dbReference>
<gene>
    <name evidence="7" type="ORF">AWRI3579_g4391</name>
</gene>
<dbReference type="AlphaFoldDB" id="A0A1E5R0Q5"/>
<dbReference type="EMBL" id="LPNM01000012">
    <property type="protein sequence ID" value="OEJ80476.1"/>
    <property type="molecule type" value="Genomic_DNA"/>
</dbReference>
<evidence type="ECO:0000256" key="2">
    <source>
        <dbReference type="ARBA" id="ARBA00006536"/>
    </source>
</evidence>
<accession>A0A1E5R0Q5</accession>
<keyword evidence="3 6" id="KW-0813">Transport</keyword>
<evidence type="ECO:0000256" key="1">
    <source>
        <dbReference type="ARBA" id="ARBA00004170"/>
    </source>
</evidence>
<keyword evidence="5" id="KW-0472">Membrane</keyword>
<evidence type="ECO:0000256" key="6">
    <source>
        <dbReference type="PIRNR" id="PIRNR009375"/>
    </source>
</evidence>
<keyword evidence="4 6" id="KW-0653">Protein transport</keyword>
<comment type="similarity">
    <text evidence="2 6">Belongs to the VPS35 family.</text>
</comment>
<dbReference type="Proteomes" id="UP000095728">
    <property type="component" value="Unassembled WGS sequence"/>
</dbReference>
<dbReference type="InParanoid" id="A0A1E5R0Q5"/>
<evidence type="ECO:0000256" key="5">
    <source>
        <dbReference type="ARBA" id="ARBA00023136"/>
    </source>
</evidence>
<dbReference type="FunCoup" id="A0A1E5R0Q5">
    <property type="interactions" value="1308"/>
</dbReference>
<sequence length="916" mass="106646">MYSNSLEQANGNIKQQTVLMARCLSQHKLMDAFKHASNMLSELRNPLLSPKQYYELYVTIYDTLTTLQQYLVENHKTKHHLTDLYELVQYAGNIIPRLYLMITVGSAYLYIEDSPKLAICKDMIEMCNGVQQPVRGLFLRYYLSQRTKEFFENGVIFIDHKSEENIDKIFKIDFITTNFIEMNKLWVRLQYQGPLKEKDLRTKERKELQVLIGSNLVRLSSILELSDVDLYTENVLPRILEQVVQCRDIIAQEYLLEIILKIFPEEFQISGLTKILECSLKLTPKTSISKIIITLIERMILFKKRSADYTDSSVFNKIWSYLVTLDEERPDLPIKEFILIISSLTQLVQLWDAPHPYINLDSLYKFIFYKKDDYTITEETNNMLKKLLLISSSSTNDFFGENIEFDAAKTTDDLYFNLITKCEYYVELLVSLSNEQLKIDTIETIFHTIFDNSNKKTSKYKISNKDHLIQFTKMLQPCLLENCELVSKFFHLIKNKNLQTQFDLLNYCHNWIISTNSNRGYILESLIVEYWKLIRKYCKKINTKSPLQKSKKKNETLTKLHVEKIDSATFIKQFFKTIGRCIQEIPNAEIQFKMNCTTASLADQLKLKDLSYDFFVNAFINFEEMSDSQLQYQSIVYISQCLQKTRSLFAFEKNGENKSLSTAQNESNYYENLITKCTLYGSKLLNKQDQCRSVLQCSHLWWCTEVPALGEEEGVTGSFFRDGKRVLECLQRSLRVADSVMDNCTSFLLTVEILNRVLYYFIHGETSYVTIKYCNGLIELIKTNLQFLERETRMATTSKNEIENSVLNHQADSNSALPSTSSSAEHHANFLTCYGIGIDGTIIKSFNKQESSKLSDVLFGKRLHQNEHDAIDKASAQKSFASIAKNNRIPIEFFERTLNYIKLQRTVDDRFKLIAT</sequence>
<keyword evidence="8" id="KW-1185">Reference proteome</keyword>
<dbReference type="GO" id="GO:0005770">
    <property type="term" value="C:late endosome"/>
    <property type="evidence" value="ECO:0007669"/>
    <property type="project" value="TreeGrafter"/>
</dbReference>
<dbReference type="InterPro" id="IPR042491">
    <property type="entry name" value="Vps35_C"/>
</dbReference>
<organism evidence="7 8">
    <name type="scientific">Hanseniaspora osmophila</name>
    <dbReference type="NCBI Taxonomy" id="56408"/>
    <lineage>
        <taxon>Eukaryota</taxon>
        <taxon>Fungi</taxon>
        <taxon>Dikarya</taxon>
        <taxon>Ascomycota</taxon>
        <taxon>Saccharomycotina</taxon>
        <taxon>Saccharomycetes</taxon>
        <taxon>Saccharomycodales</taxon>
        <taxon>Saccharomycodaceae</taxon>
        <taxon>Hanseniaspora</taxon>
    </lineage>
</organism>
<dbReference type="Gene3D" id="1.25.40.660">
    <property type="entry name" value="Vacuolar protein sorting-associated protein 35, helical subcomplex Vps35-C"/>
    <property type="match status" value="1"/>
</dbReference>
<dbReference type="OrthoDB" id="10258141at2759"/>
<comment type="subcellular location">
    <subcellularLocation>
        <location evidence="1">Membrane</location>
        <topology evidence="1">Peripheral membrane protein</topology>
    </subcellularLocation>
</comment>
<dbReference type="PANTHER" id="PTHR11099">
    <property type="entry name" value="VACUOLAR SORTING PROTEIN 35"/>
    <property type="match status" value="1"/>
</dbReference>
<dbReference type="InterPro" id="IPR005378">
    <property type="entry name" value="Vps35"/>
</dbReference>
<evidence type="ECO:0000313" key="8">
    <source>
        <dbReference type="Proteomes" id="UP000095728"/>
    </source>
</evidence>
<protein>
    <recommendedName>
        <fullName evidence="6">Vacuolar protein sorting-associated protein 35</fullName>
    </recommendedName>
</protein>
<dbReference type="STRING" id="56408.A0A1E5R0Q5"/>